<feature type="transmembrane region" description="Helical" evidence="1">
    <location>
        <begin position="7"/>
        <end position="24"/>
    </location>
</feature>
<dbReference type="OrthoDB" id="1111222at2"/>
<organism evidence="3 4">
    <name type="scientific">Pedobacter rhizosphaerae</name>
    <dbReference type="NCBI Taxonomy" id="390241"/>
    <lineage>
        <taxon>Bacteria</taxon>
        <taxon>Pseudomonadati</taxon>
        <taxon>Bacteroidota</taxon>
        <taxon>Sphingobacteriia</taxon>
        <taxon>Sphingobacteriales</taxon>
        <taxon>Sphingobacteriaceae</taxon>
        <taxon>Pedobacter</taxon>
    </lineage>
</organism>
<evidence type="ECO:0000313" key="4">
    <source>
        <dbReference type="Proteomes" id="UP000199572"/>
    </source>
</evidence>
<proteinExistence type="predicted"/>
<reference evidence="3 4" key="1">
    <citation type="submission" date="2016-10" db="EMBL/GenBank/DDBJ databases">
        <authorList>
            <person name="de Groot N.N."/>
        </authorList>
    </citation>
    <scope>NUCLEOTIDE SEQUENCE [LARGE SCALE GENOMIC DNA]</scope>
    <source>
        <strain evidence="3 4">DSM 18610</strain>
    </source>
</reference>
<keyword evidence="4" id="KW-1185">Reference proteome</keyword>
<keyword evidence="1" id="KW-0472">Membrane</keyword>
<feature type="domain" description="DUF4350" evidence="2">
    <location>
        <begin position="39"/>
        <end position="217"/>
    </location>
</feature>
<evidence type="ECO:0000259" key="2">
    <source>
        <dbReference type="Pfam" id="PF14258"/>
    </source>
</evidence>
<feature type="transmembrane region" description="Helical" evidence="1">
    <location>
        <begin position="261"/>
        <end position="278"/>
    </location>
</feature>
<protein>
    <recommendedName>
        <fullName evidence="2">DUF4350 domain-containing protein</fullName>
    </recommendedName>
</protein>
<keyword evidence="1" id="KW-0812">Transmembrane</keyword>
<evidence type="ECO:0000313" key="3">
    <source>
        <dbReference type="EMBL" id="SER12865.1"/>
    </source>
</evidence>
<name>A0A1H9LNZ7_9SPHI</name>
<dbReference type="Proteomes" id="UP000199572">
    <property type="component" value="Unassembled WGS sequence"/>
</dbReference>
<keyword evidence="1" id="KW-1133">Transmembrane helix</keyword>
<evidence type="ECO:0000256" key="1">
    <source>
        <dbReference type="SAM" id="Phobius"/>
    </source>
</evidence>
<sequence length="393" mass="45364">MSGLKKYFIISAVLLVLYLVAQYFKPKATNWAPSYLTEDKIPFGTYILHQRIKDVFPDVKIQKSKHPIYNTIKESPATGVNYLIIASKVKADKLDYKELIKFIERGNHVFIAAFGADHELLKGLKLTISSDFGINNKNKTTINFKNPSLKADKNYNFDRGISRQYFSKIDTAKATVLGTNDSGKANFIQYNFGKGSLFILPNPQLFTNYSLLKPAGSDYVSKALSYLPKGKYLIWDEHFTRPSTVDTSPLRLVFKYDQLRWAYLLSLFGLLAFVLFEIKRRQRVIPVISRPTNTSVEFVKTVGRVYYQQRNNKDIAQKKVNYFLEYIRNKYRMRTLNLDEEFKLHLSRVSGASAETVNQLSITISKLQNLQVWSDDDLIALNKTIEQFYKEDQ</sequence>
<dbReference type="Pfam" id="PF14258">
    <property type="entry name" value="DUF4350"/>
    <property type="match status" value="1"/>
</dbReference>
<accession>A0A1H9LNZ7</accession>
<dbReference type="RefSeq" id="WP_090882080.1">
    <property type="nucleotide sequence ID" value="NZ_FOGG01000004.1"/>
</dbReference>
<dbReference type="STRING" id="390241.SAMN04488023_104221"/>
<dbReference type="InterPro" id="IPR025646">
    <property type="entry name" value="DUF4350"/>
</dbReference>
<dbReference type="EMBL" id="FOGG01000004">
    <property type="protein sequence ID" value="SER12865.1"/>
    <property type="molecule type" value="Genomic_DNA"/>
</dbReference>
<gene>
    <name evidence="3" type="ORF">SAMN04488023_104221</name>
</gene>
<dbReference type="AlphaFoldDB" id="A0A1H9LNZ7"/>